<dbReference type="InterPro" id="IPR013103">
    <property type="entry name" value="RVT_2"/>
</dbReference>
<proteinExistence type="predicted"/>
<dbReference type="InterPro" id="IPR054722">
    <property type="entry name" value="PolX-like_BBD"/>
</dbReference>
<keyword evidence="5" id="KW-1185">Reference proteome</keyword>
<reference evidence="4 5" key="1">
    <citation type="journal article" date="2023" name="Hortic Res">
        <title>The complete reference genome for grapevine (Vitis vinifera L.) genetics and breeding.</title>
        <authorList>
            <person name="Shi X."/>
            <person name="Cao S."/>
            <person name="Wang X."/>
            <person name="Huang S."/>
            <person name="Wang Y."/>
            <person name="Liu Z."/>
            <person name="Liu W."/>
            <person name="Leng X."/>
            <person name="Peng Y."/>
            <person name="Wang N."/>
            <person name="Wang Y."/>
            <person name="Ma Z."/>
            <person name="Xu X."/>
            <person name="Zhang F."/>
            <person name="Xue H."/>
            <person name="Zhong H."/>
            <person name="Wang Y."/>
            <person name="Zhang K."/>
            <person name="Velt A."/>
            <person name="Avia K."/>
            <person name="Holtgrawe D."/>
            <person name="Grimplet J."/>
            <person name="Matus J.T."/>
            <person name="Ware D."/>
            <person name="Wu X."/>
            <person name="Wang H."/>
            <person name="Liu C."/>
            <person name="Fang Y."/>
            <person name="Rustenholz C."/>
            <person name="Cheng Z."/>
            <person name="Xiao H."/>
            <person name="Zhou Y."/>
        </authorList>
    </citation>
    <scope>NUCLEOTIDE SEQUENCE [LARGE SCALE GENOMIC DNA]</scope>
    <source>
        <strain evidence="5">cv. Pinot noir / PN40024</strain>
        <tissue evidence="4">Leaf</tissue>
    </source>
</reference>
<dbReference type="Pfam" id="PF22936">
    <property type="entry name" value="Pol_BBD"/>
    <property type="match status" value="1"/>
</dbReference>
<evidence type="ECO:0000259" key="3">
    <source>
        <dbReference type="Pfam" id="PF22936"/>
    </source>
</evidence>
<dbReference type="Proteomes" id="UP001227230">
    <property type="component" value="Chromosome 13"/>
</dbReference>
<evidence type="ECO:0008006" key="6">
    <source>
        <dbReference type="Google" id="ProtNLM"/>
    </source>
</evidence>
<feature type="domain" description="Reverse transcriptase Ty1/copia-type" evidence="2">
    <location>
        <begin position="35"/>
        <end position="277"/>
    </location>
</feature>
<name>A0ABY9D4M9_VITVI</name>
<feature type="domain" description="Retrovirus-related Pol polyprotein from transposon TNT 1-94-like beta-barrel" evidence="3">
    <location>
        <begin position="324"/>
        <end position="369"/>
    </location>
</feature>
<accession>A0ABY9D4M9</accession>
<dbReference type="SUPFAM" id="SSF56672">
    <property type="entry name" value="DNA/RNA polymerases"/>
    <property type="match status" value="1"/>
</dbReference>
<dbReference type="EMBL" id="CP126660">
    <property type="protein sequence ID" value="WKA02465.1"/>
    <property type="molecule type" value="Genomic_DNA"/>
</dbReference>
<protein>
    <recommendedName>
        <fullName evidence="6">Retrovirus-related Pol polyprotein from transposon TNT 1-94</fullName>
    </recommendedName>
</protein>
<keyword evidence="1" id="KW-0064">Aspartyl protease</keyword>
<dbReference type="PANTHER" id="PTHR47592">
    <property type="entry name" value="PBF68 PROTEIN"/>
    <property type="match status" value="1"/>
</dbReference>
<keyword evidence="1" id="KW-0645">Protease</keyword>
<evidence type="ECO:0000259" key="2">
    <source>
        <dbReference type="Pfam" id="PF07727"/>
    </source>
</evidence>
<dbReference type="Pfam" id="PF07727">
    <property type="entry name" value="RVT_2"/>
    <property type="match status" value="1"/>
</dbReference>
<evidence type="ECO:0000256" key="1">
    <source>
        <dbReference type="ARBA" id="ARBA00022750"/>
    </source>
</evidence>
<dbReference type="InterPro" id="IPR043502">
    <property type="entry name" value="DNA/RNA_pol_sf"/>
</dbReference>
<sequence>MLDNEPKTFKEAMSTPEAPFWKEVINSEIESIMHNHTWKLVDLPPRNRPLGCKWIFKKKRKPDGTIDKYKARLVDKGFKQLEGLDFFETYSPVTRITSIRVLIAIATLHNLEIHQMDVKTTFLNGELEEEIYMEQPEGFVAPGQEKKVCKLIKSLYGLKQAPKQWHEKFDKVMLSNDFKINECDKCVYTKNTQSEYVIVCLYVDDMLIIGNNNDVIKATKKMLTSYFDMKDMGVTDVILVIKIAKTSSGLILSQCHYIEKILKRFNQYDDNPIKTPVDLNLHLAKNNGPTIDQLEYSRIIDSLMCVMNCTRPYIAYAVNKLKMTSRVVGIGKVVLKMTSGKELILIDVLHVPDIFKNLVFGSMLSKNGFKLVFKSDKFVFMKNGMYVGKGYMTNGLFKMNVMTVKRDFNNNKGSTFVYLIESFTLWHDRLGHVNNKTLKKVD</sequence>
<keyword evidence="1" id="KW-0378">Hydrolase</keyword>
<gene>
    <name evidence="4" type="ORF">VitviT2T_020652</name>
</gene>
<evidence type="ECO:0000313" key="4">
    <source>
        <dbReference type="EMBL" id="WKA02465.1"/>
    </source>
</evidence>
<evidence type="ECO:0000313" key="5">
    <source>
        <dbReference type="Proteomes" id="UP001227230"/>
    </source>
</evidence>
<dbReference type="PANTHER" id="PTHR47592:SF24">
    <property type="entry name" value="BNACNNG30200D PROTEIN"/>
    <property type="match status" value="1"/>
</dbReference>
<organism evidence="4 5">
    <name type="scientific">Vitis vinifera</name>
    <name type="common">Grape</name>
    <dbReference type="NCBI Taxonomy" id="29760"/>
    <lineage>
        <taxon>Eukaryota</taxon>
        <taxon>Viridiplantae</taxon>
        <taxon>Streptophyta</taxon>
        <taxon>Embryophyta</taxon>
        <taxon>Tracheophyta</taxon>
        <taxon>Spermatophyta</taxon>
        <taxon>Magnoliopsida</taxon>
        <taxon>eudicotyledons</taxon>
        <taxon>Gunneridae</taxon>
        <taxon>Pentapetalae</taxon>
        <taxon>rosids</taxon>
        <taxon>Vitales</taxon>
        <taxon>Vitaceae</taxon>
        <taxon>Viteae</taxon>
        <taxon>Vitis</taxon>
    </lineage>
</organism>